<dbReference type="Proteomes" id="UP000784294">
    <property type="component" value="Unassembled WGS sequence"/>
</dbReference>
<keyword evidence="3" id="KW-1185">Reference proteome</keyword>
<feature type="compositionally biased region" description="Acidic residues" evidence="1">
    <location>
        <begin position="82"/>
        <end position="103"/>
    </location>
</feature>
<evidence type="ECO:0000313" key="3">
    <source>
        <dbReference type="Proteomes" id="UP000784294"/>
    </source>
</evidence>
<reference evidence="2" key="1">
    <citation type="submission" date="2018-11" db="EMBL/GenBank/DDBJ databases">
        <authorList>
            <consortium name="Pathogen Informatics"/>
        </authorList>
    </citation>
    <scope>NUCLEOTIDE SEQUENCE</scope>
</reference>
<feature type="region of interest" description="Disordered" evidence="1">
    <location>
        <begin position="171"/>
        <end position="190"/>
    </location>
</feature>
<evidence type="ECO:0000256" key="1">
    <source>
        <dbReference type="SAM" id="MobiDB-lite"/>
    </source>
</evidence>
<protein>
    <submittedName>
        <fullName evidence="2">Uncharacterized protein</fullName>
    </submittedName>
</protein>
<gene>
    <name evidence="2" type="ORF">PXEA_LOCUS438</name>
</gene>
<dbReference type="EMBL" id="CAAALY010000792">
    <property type="protein sequence ID" value="VEL06998.1"/>
    <property type="molecule type" value="Genomic_DNA"/>
</dbReference>
<feature type="compositionally biased region" description="Basic and acidic residues" evidence="1">
    <location>
        <begin position="181"/>
        <end position="190"/>
    </location>
</feature>
<comment type="caution">
    <text evidence="2">The sequence shown here is derived from an EMBL/GenBank/DDBJ whole genome shotgun (WGS) entry which is preliminary data.</text>
</comment>
<feature type="region of interest" description="Disordered" evidence="1">
    <location>
        <begin position="80"/>
        <end position="142"/>
    </location>
</feature>
<accession>A0A448WAG9</accession>
<sequence length="205" mass="22612">MKRENSINLLIRLGHERVRIRLSFYTSNEAHNLFARLAHFVRSKKAGTVPVDRIHLPSDKGGGQLDEPLEVDGEIVWNENDNYQETDEEDDEEEDEVSVDIDEPFNQSLGNEETLTNTGNTKNAAQASSSSDHRTGLGGGHTYLAVSRKDRGNSKLQGGGVTSKGVRDWLNGHTRCGLPEPTEKRTSNRDAGELSCILGAREGKV</sequence>
<proteinExistence type="predicted"/>
<organism evidence="2 3">
    <name type="scientific">Protopolystoma xenopodis</name>
    <dbReference type="NCBI Taxonomy" id="117903"/>
    <lineage>
        <taxon>Eukaryota</taxon>
        <taxon>Metazoa</taxon>
        <taxon>Spiralia</taxon>
        <taxon>Lophotrochozoa</taxon>
        <taxon>Platyhelminthes</taxon>
        <taxon>Monogenea</taxon>
        <taxon>Polyopisthocotylea</taxon>
        <taxon>Polystomatidea</taxon>
        <taxon>Polystomatidae</taxon>
        <taxon>Protopolystoma</taxon>
    </lineage>
</organism>
<dbReference type="AlphaFoldDB" id="A0A448WAG9"/>
<name>A0A448WAG9_9PLAT</name>
<feature type="compositionally biased region" description="Low complexity" evidence="1">
    <location>
        <begin position="109"/>
        <end position="123"/>
    </location>
</feature>
<evidence type="ECO:0000313" key="2">
    <source>
        <dbReference type="EMBL" id="VEL06998.1"/>
    </source>
</evidence>